<dbReference type="Pfam" id="PF14412">
    <property type="entry name" value="AHH"/>
    <property type="match status" value="1"/>
</dbReference>
<evidence type="ECO:0000313" key="2">
    <source>
        <dbReference type="Proteomes" id="UP000239720"/>
    </source>
</evidence>
<dbReference type="InterPro" id="IPR032871">
    <property type="entry name" value="AHH_dom_containing"/>
</dbReference>
<dbReference type="Proteomes" id="UP000239720">
    <property type="component" value="Unassembled WGS sequence"/>
</dbReference>
<comment type="caution">
    <text evidence="1">The sequence shown here is derived from an EMBL/GenBank/DDBJ whole genome shotgun (WGS) entry which is preliminary data.</text>
</comment>
<dbReference type="AlphaFoldDB" id="A0A2S8RAL1"/>
<dbReference type="EMBL" id="NEMB01000003">
    <property type="protein sequence ID" value="PQQ66832.1"/>
    <property type="molecule type" value="Genomic_DNA"/>
</dbReference>
<evidence type="ECO:0000313" key="1">
    <source>
        <dbReference type="EMBL" id="PQQ66832.1"/>
    </source>
</evidence>
<gene>
    <name evidence="1" type="ORF">B9R14_08805</name>
</gene>
<name>A0A2S8RAL1_9FIRM</name>
<accession>A0A2S8RAL1</accession>
<protein>
    <submittedName>
        <fullName evidence="1">Uncharacterized protein</fullName>
    </submittedName>
</protein>
<reference evidence="1 2" key="1">
    <citation type="journal article" date="2018" name="Syst. Appl. Microbiol.">
        <title>Characterization and high-quality draft genome sequence of Herbivorax saccincola A7, an anaerobic, alkaliphilic, thermophilic, cellulolytic, and xylanolytic bacterium.</title>
        <authorList>
            <person name="Aikawa S."/>
            <person name="Baramee S."/>
            <person name="Sermsathanaswadi J."/>
            <person name="Thianheng P."/>
            <person name="Tachaapaikoon C."/>
            <person name="Shikata A."/>
            <person name="Waeonukul R."/>
            <person name="Pason P."/>
            <person name="Ratanakhanokchai K."/>
            <person name="Kosugi A."/>
        </authorList>
    </citation>
    <scope>NUCLEOTIDE SEQUENCE [LARGE SCALE GENOMIC DNA]</scope>
    <source>
        <strain evidence="1 2">A7</strain>
    </source>
</reference>
<proteinExistence type="predicted"/>
<organism evidence="1 2">
    <name type="scientific">Acetivibrio saccincola</name>
    <dbReference type="NCBI Taxonomy" id="1677857"/>
    <lineage>
        <taxon>Bacteria</taxon>
        <taxon>Bacillati</taxon>
        <taxon>Bacillota</taxon>
        <taxon>Clostridia</taxon>
        <taxon>Eubacteriales</taxon>
        <taxon>Oscillospiraceae</taxon>
        <taxon>Acetivibrio</taxon>
    </lineage>
</organism>
<sequence length="106" mass="12145">MYLYIIAVEEKIIILHQMSKKSGYTEAYNEIFERAGMSLQDDVNIVYLEKHKGAHTKVYKQYVLDYLTGATEGLTGEEAKTALTRTLNELKNQLLQNPRMPYKGGL</sequence>